<reference evidence="6 7" key="1">
    <citation type="submission" date="2024-08" db="EMBL/GenBank/DDBJ databases">
        <authorList>
            <person name="Lu H."/>
        </authorList>
    </citation>
    <scope>NUCLEOTIDE SEQUENCE [LARGE SCALE GENOMIC DNA]</scope>
    <source>
        <strain evidence="6 7">DXS20W</strain>
    </source>
</reference>
<protein>
    <submittedName>
        <fullName evidence="6">Response regulator</fullName>
    </submittedName>
</protein>
<dbReference type="PANTHER" id="PTHR45566:SF2">
    <property type="entry name" value="NARL SUBFAMILY"/>
    <property type="match status" value="1"/>
</dbReference>
<comment type="caution">
    <text evidence="6">The sequence shown here is derived from an EMBL/GenBank/DDBJ whole genome shotgun (WGS) entry which is preliminary data.</text>
</comment>
<keyword evidence="1 3" id="KW-0597">Phosphoprotein</keyword>
<feature type="domain" description="HTH luxR-type" evidence="4">
    <location>
        <begin position="135"/>
        <end position="200"/>
    </location>
</feature>
<dbReference type="Pfam" id="PF00072">
    <property type="entry name" value="Response_reg"/>
    <property type="match status" value="1"/>
</dbReference>
<dbReference type="InterPro" id="IPR000792">
    <property type="entry name" value="Tscrpt_reg_LuxR_C"/>
</dbReference>
<dbReference type="Pfam" id="PF00196">
    <property type="entry name" value="GerE"/>
    <property type="match status" value="1"/>
</dbReference>
<dbReference type="SUPFAM" id="SSF46894">
    <property type="entry name" value="C-terminal effector domain of the bipartite response regulators"/>
    <property type="match status" value="1"/>
</dbReference>
<dbReference type="PROSITE" id="PS50043">
    <property type="entry name" value="HTH_LUXR_2"/>
    <property type="match status" value="1"/>
</dbReference>
<sequence>MRILLVDDHRLLADALGSLIEARFPDWTVVQAASLAEALPQLDIAPDLVLLDLGLPDASGVQAVQAVRAHAPQVRIVVLSADDRPDTVRATIELGASGFVPKRADSRELVQALATMLEGRVTLPPTLLASWPRATGEPSVELTPRQLDVLRLLVDGQSNKLICRSLGLSESSVKTHLEAVYRRLGVGNRTQAVVAAARLGLTFASP</sequence>
<dbReference type="SMART" id="SM00421">
    <property type="entry name" value="HTH_LUXR"/>
    <property type="match status" value="1"/>
</dbReference>
<dbReference type="CDD" id="cd06170">
    <property type="entry name" value="LuxR_C_like"/>
    <property type="match status" value="1"/>
</dbReference>
<dbReference type="PANTHER" id="PTHR45566">
    <property type="entry name" value="HTH-TYPE TRANSCRIPTIONAL REGULATOR YHJB-RELATED"/>
    <property type="match status" value="1"/>
</dbReference>
<evidence type="ECO:0000256" key="1">
    <source>
        <dbReference type="ARBA" id="ARBA00022553"/>
    </source>
</evidence>
<dbReference type="RefSeq" id="WP_394511554.1">
    <property type="nucleotide sequence ID" value="NZ_JBIGHX010000004.1"/>
</dbReference>
<dbReference type="CDD" id="cd17535">
    <property type="entry name" value="REC_NarL-like"/>
    <property type="match status" value="1"/>
</dbReference>
<dbReference type="SMART" id="SM00448">
    <property type="entry name" value="REC"/>
    <property type="match status" value="1"/>
</dbReference>
<dbReference type="InterPro" id="IPR058245">
    <property type="entry name" value="NreC/VraR/RcsB-like_REC"/>
</dbReference>
<dbReference type="InterPro" id="IPR051015">
    <property type="entry name" value="EvgA-like"/>
</dbReference>
<dbReference type="InterPro" id="IPR011006">
    <property type="entry name" value="CheY-like_superfamily"/>
</dbReference>
<dbReference type="PRINTS" id="PR00038">
    <property type="entry name" value="HTHLUXR"/>
</dbReference>
<evidence type="ECO:0000256" key="3">
    <source>
        <dbReference type="PROSITE-ProRule" id="PRU00169"/>
    </source>
</evidence>
<dbReference type="InterPro" id="IPR001789">
    <property type="entry name" value="Sig_transdc_resp-reg_receiver"/>
</dbReference>
<dbReference type="PROSITE" id="PS50110">
    <property type="entry name" value="RESPONSE_REGULATORY"/>
    <property type="match status" value="1"/>
</dbReference>
<organism evidence="6 7">
    <name type="scientific">Pelomonas lactea</name>
    <dbReference type="NCBI Taxonomy" id="3299030"/>
    <lineage>
        <taxon>Bacteria</taxon>
        <taxon>Pseudomonadati</taxon>
        <taxon>Pseudomonadota</taxon>
        <taxon>Betaproteobacteria</taxon>
        <taxon>Burkholderiales</taxon>
        <taxon>Sphaerotilaceae</taxon>
        <taxon>Roseateles</taxon>
    </lineage>
</organism>
<keyword evidence="7" id="KW-1185">Reference proteome</keyword>
<evidence type="ECO:0000313" key="7">
    <source>
        <dbReference type="Proteomes" id="UP001606302"/>
    </source>
</evidence>
<gene>
    <name evidence="6" type="ORF">ACG04Q_14005</name>
</gene>
<dbReference type="EMBL" id="JBIGHX010000004">
    <property type="protein sequence ID" value="MFG6462689.1"/>
    <property type="molecule type" value="Genomic_DNA"/>
</dbReference>
<feature type="domain" description="Response regulatory" evidence="5">
    <location>
        <begin position="2"/>
        <end position="117"/>
    </location>
</feature>
<evidence type="ECO:0000256" key="2">
    <source>
        <dbReference type="ARBA" id="ARBA00023125"/>
    </source>
</evidence>
<evidence type="ECO:0000313" key="6">
    <source>
        <dbReference type="EMBL" id="MFG6462689.1"/>
    </source>
</evidence>
<name>A0ABW7GL57_9BURK</name>
<evidence type="ECO:0000259" key="4">
    <source>
        <dbReference type="PROSITE" id="PS50043"/>
    </source>
</evidence>
<dbReference type="Proteomes" id="UP001606302">
    <property type="component" value="Unassembled WGS sequence"/>
</dbReference>
<feature type="modified residue" description="4-aspartylphosphate" evidence="3">
    <location>
        <position position="52"/>
    </location>
</feature>
<dbReference type="InterPro" id="IPR016032">
    <property type="entry name" value="Sig_transdc_resp-reg_C-effctor"/>
</dbReference>
<accession>A0ABW7GL57</accession>
<keyword evidence="2" id="KW-0238">DNA-binding</keyword>
<evidence type="ECO:0000259" key="5">
    <source>
        <dbReference type="PROSITE" id="PS50110"/>
    </source>
</evidence>
<proteinExistence type="predicted"/>
<dbReference type="Gene3D" id="3.40.50.2300">
    <property type="match status" value="1"/>
</dbReference>
<dbReference type="SUPFAM" id="SSF52172">
    <property type="entry name" value="CheY-like"/>
    <property type="match status" value="1"/>
</dbReference>